<protein>
    <recommendedName>
        <fullName evidence="9">Glycosyltransferase RgtA/B/C/D-like domain-containing protein</fullName>
    </recommendedName>
</protein>
<dbReference type="Proteomes" id="UP000176705">
    <property type="component" value="Unassembled WGS sequence"/>
</dbReference>
<dbReference type="PANTHER" id="PTHR33908:SF3">
    <property type="entry name" value="UNDECAPRENYL PHOSPHATE-ALPHA-4-AMINO-4-DEOXY-L-ARABINOSE ARABINOSYL TRANSFERASE"/>
    <property type="match status" value="1"/>
</dbReference>
<feature type="transmembrane region" description="Helical" evidence="8">
    <location>
        <begin position="213"/>
        <end position="235"/>
    </location>
</feature>
<feature type="transmembrane region" description="Helical" evidence="8">
    <location>
        <begin position="127"/>
        <end position="148"/>
    </location>
</feature>
<organism evidence="10 11">
    <name type="scientific">Candidatus Sungbacteria bacterium RIFCSPLOWO2_01_FULL_59_16</name>
    <dbReference type="NCBI Taxonomy" id="1802280"/>
    <lineage>
        <taxon>Bacteria</taxon>
        <taxon>Candidatus Sungiibacteriota</taxon>
    </lineage>
</organism>
<feature type="transmembrane region" description="Helical" evidence="8">
    <location>
        <begin position="340"/>
        <end position="360"/>
    </location>
</feature>
<dbReference type="PANTHER" id="PTHR33908">
    <property type="entry name" value="MANNOSYLTRANSFERASE YKCB-RELATED"/>
    <property type="match status" value="1"/>
</dbReference>
<feature type="transmembrane region" description="Helical" evidence="8">
    <location>
        <begin position="366"/>
        <end position="383"/>
    </location>
</feature>
<accession>A0A1G2LBZ5</accession>
<feature type="transmembrane region" description="Helical" evidence="8">
    <location>
        <begin position="30"/>
        <end position="51"/>
    </location>
</feature>
<evidence type="ECO:0000313" key="10">
    <source>
        <dbReference type="EMBL" id="OHA08329.1"/>
    </source>
</evidence>
<dbReference type="GO" id="GO:0005886">
    <property type="term" value="C:plasma membrane"/>
    <property type="evidence" value="ECO:0007669"/>
    <property type="project" value="UniProtKB-SubCell"/>
</dbReference>
<feature type="transmembrane region" description="Helical" evidence="8">
    <location>
        <begin position="160"/>
        <end position="177"/>
    </location>
</feature>
<evidence type="ECO:0000256" key="1">
    <source>
        <dbReference type="ARBA" id="ARBA00004651"/>
    </source>
</evidence>
<sequence>MIKAQNSKRVWNLFGILNFDFGVFRRPITVILLLALGLRLWGIGFGFPLFVVNDEPAFVLGALKMIELKTLVPAWHSDEFRKVLSYPPYLAYFYLVALAPVLLVHYLALGLPPLAVYQDAFTMDPSFFWIAARVLNALMGVGVVYVAYRIAKRITGSERASLLTALFLAVSFYEIQLSQVVRHWMPASLLVYGAWLAALGMRETGSRKNSLTAGVLSGLAIGVNTSAAIVFLPLLLLHFTKSGEQFFQKLRSPRLWLMLGTAFALAAFSVLLYPYGFTRGEGAASAGGDILTRLGFLADASFGAWLAFLGDYAKLLLWYEPFLLLAAVIGALLLFRRNTLFVVCCLLFAVGYLTLLYLFFNEIPRALIFILPAFAVLAGYGLDRLMLAFQNRMPAISASAFGIPLLLGVLFFAYAVATDVRYDVLLSRKETRLVARDWIQAHIPAGTKIVADLPYLRLPNVKEGIRELASYDPSGLRSQDRVLLRTADQAYPQPAFHVLNIHYVSPGASGALPKTADDFRRQGYRYVVVEYGYADKADLDPRTRSVIKGLAIVRRFAPFAGEKFDRALSLSGEIASVPPWALFSFDRFGAFVDVYAL</sequence>
<keyword evidence="6 8" id="KW-1133">Transmembrane helix</keyword>
<dbReference type="InterPro" id="IPR050297">
    <property type="entry name" value="LipidA_mod_glycosyltrf_83"/>
</dbReference>
<feature type="transmembrane region" description="Helical" evidence="8">
    <location>
        <begin position="255"/>
        <end position="278"/>
    </location>
</feature>
<reference evidence="10 11" key="1">
    <citation type="journal article" date="2016" name="Nat. Commun.">
        <title>Thousands of microbial genomes shed light on interconnected biogeochemical processes in an aquifer system.</title>
        <authorList>
            <person name="Anantharaman K."/>
            <person name="Brown C.T."/>
            <person name="Hug L.A."/>
            <person name="Sharon I."/>
            <person name="Castelle C.J."/>
            <person name="Probst A.J."/>
            <person name="Thomas B.C."/>
            <person name="Singh A."/>
            <person name="Wilkins M.J."/>
            <person name="Karaoz U."/>
            <person name="Brodie E.L."/>
            <person name="Williams K.H."/>
            <person name="Hubbard S.S."/>
            <person name="Banfield J.F."/>
        </authorList>
    </citation>
    <scope>NUCLEOTIDE SEQUENCE [LARGE SCALE GENOMIC DNA]</scope>
</reference>
<evidence type="ECO:0000256" key="5">
    <source>
        <dbReference type="ARBA" id="ARBA00022692"/>
    </source>
</evidence>
<keyword evidence="4" id="KW-0808">Transferase</keyword>
<dbReference type="GO" id="GO:0016763">
    <property type="term" value="F:pentosyltransferase activity"/>
    <property type="evidence" value="ECO:0007669"/>
    <property type="project" value="TreeGrafter"/>
</dbReference>
<gene>
    <name evidence="10" type="ORF">A3B37_03660</name>
</gene>
<feature type="transmembrane region" description="Helical" evidence="8">
    <location>
        <begin position="89"/>
        <end position="107"/>
    </location>
</feature>
<dbReference type="GO" id="GO:0009103">
    <property type="term" value="P:lipopolysaccharide biosynthetic process"/>
    <property type="evidence" value="ECO:0007669"/>
    <property type="project" value="UniProtKB-ARBA"/>
</dbReference>
<feature type="transmembrane region" description="Helical" evidence="8">
    <location>
        <begin position="290"/>
        <end position="310"/>
    </location>
</feature>
<feature type="domain" description="Glycosyltransferase RgtA/B/C/D-like" evidence="9">
    <location>
        <begin position="131"/>
        <end position="272"/>
    </location>
</feature>
<comment type="caution">
    <text evidence="10">The sequence shown here is derived from an EMBL/GenBank/DDBJ whole genome shotgun (WGS) entry which is preliminary data.</text>
</comment>
<evidence type="ECO:0000256" key="7">
    <source>
        <dbReference type="ARBA" id="ARBA00023136"/>
    </source>
</evidence>
<proteinExistence type="predicted"/>
<evidence type="ECO:0000313" key="11">
    <source>
        <dbReference type="Proteomes" id="UP000176705"/>
    </source>
</evidence>
<dbReference type="Pfam" id="PF13231">
    <property type="entry name" value="PMT_2"/>
    <property type="match status" value="1"/>
</dbReference>
<dbReference type="STRING" id="1802280.A3B37_03660"/>
<keyword evidence="2" id="KW-1003">Cell membrane</keyword>
<evidence type="ECO:0000256" key="8">
    <source>
        <dbReference type="SAM" id="Phobius"/>
    </source>
</evidence>
<dbReference type="EMBL" id="MHQS01000018">
    <property type="protein sequence ID" value="OHA08329.1"/>
    <property type="molecule type" value="Genomic_DNA"/>
</dbReference>
<evidence type="ECO:0000259" key="9">
    <source>
        <dbReference type="Pfam" id="PF13231"/>
    </source>
</evidence>
<keyword evidence="7 8" id="KW-0472">Membrane</keyword>
<dbReference type="AlphaFoldDB" id="A0A1G2LBZ5"/>
<keyword evidence="5 8" id="KW-0812">Transmembrane</keyword>
<evidence type="ECO:0000256" key="3">
    <source>
        <dbReference type="ARBA" id="ARBA00022676"/>
    </source>
</evidence>
<comment type="subcellular location">
    <subcellularLocation>
        <location evidence="1">Cell membrane</location>
        <topology evidence="1">Multi-pass membrane protein</topology>
    </subcellularLocation>
</comment>
<evidence type="ECO:0000256" key="6">
    <source>
        <dbReference type="ARBA" id="ARBA00022989"/>
    </source>
</evidence>
<name>A0A1G2LBZ5_9BACT</name>
<dbReference type="InterPro" id="IPR038731">
    <property type="entry name" value="RgtA/B/C-like"/>
</dbReference>
<keyword evidence="3" id="KW-0328">Glycosyltransferase</keyword>
<dbReference type="GO" id="GO:0010041">
    <property type="term" value="P:response to iron(III) ion"/>
    <property type="evidence" value="ECO:0007669"/>
    <property type="project" value="TreeGrafter"/>
</dbReference>
<feature type="transmembrane region" description="Helical" evidence="8">
    <location>
        <begin position="316"/>
        <end position="335"/>
    </location>
</feature>
<evidence type="ECO:0000256" key="2">
    <source>
        <dbReference type="ARBA" id="ARBA00022475"/>
    </source>
</evidence>
<feature type="transmembrane region" description="Helical" evidence="8">
    <location>
        <begin position="395"/>
        <end position="417"/>
    </location>
</feature>
<evidence type="ECO:0000256" key="4">
    <source>
        <dbReference type="ARBA" id="ARBA00022679"/>
    </source>
</evidence>
<feature type="transmembrane region" description="Helical" evidence="8">
    <location>
        <begin position="57"/>
        <end position="77"/>
    </location>
</feature>
<feature type="transmembrane region" description="Helical" evidence="8">
    <location>
        <begin position="183"/>
        <end position="201"/>
    </location>
</feature>